<sequence>MASDPDGLWPRLADEDIDAPDEEREVDDVDAPVDEEAVVDLDEHPRIDADDRPVDIGDRDDDADERVDEDERTGEIDLGDEVV</sequence>
<name>A0A3M8LEX4_9MICO</name>
<feature type="compositionally biased region" description="Acidic residues" evidence="1">
    <location>
        <begin position="15"/>
        <end position="40"/>
    </location>
</feature>
<evidence type="ECO:0000313" key="3">
    <source>
        <dbReference type="Proteomes" id="UP000279859"/>
    </source>
</evidence>
<organism evidence="2 3">
    <name type="scientific">Cryobacterium tepidiphilum</name>
    <dbReference type="NCBI Taxonomy" id="2486026"/>
    <lineage>
        <taxon>Bacteria</taxon>
        <taxon>Bacillati</taxon>
        <taxon>Actinomycetota</taxon>
        <taxon>Actinomycetes</taxon>
        <taxon>Micrococcales</taxon>
        <taxon>Microbacteriaceae</taxon>
        <taxon>Cryobacterium</taxon>
    </lineage>
</organism>
<dbReference type="EMBL" id="RDSR01000006">
    <property type="protein sequence ID" value="RNE64000.1"/>
    <property type="molecule type" value="Genomic_DNA"/>
</dbReference>
<gene>
    <name evidence="2" type="ORF">EEJ31_05390</name>
</gene>
<proteinExistence type="predicted"/>
<evidence type="ECO:0000256" key="1">
    <source>
        <dbReference type="SAM" id="MobiDB-lite"/>
    </source>
</evidence>
<feature type="compositionally biased region" description="Basic and acidic residues" evidence="1">
    <location>
        <begin position="41"/>
        <end position="57"/>
    </location>
</feature>
<dbReference type="Proteomes" id="UP000279859">
    <property type="component" value="Unassembled WGS sequence"/>
</dbReference>
<reference evidence="2 3" key="1">
    <citation type="submission" date="2018-11" db="EMBL/GenBank/DDBJ databases">
        <title>Cryobacterium sp. nov., isolated from rhizosphere soil of lettuce.</title>
        <authorList>
            <person name="Wang Y."/>
        </authorList>
    </citation>
    <scope>NUCLEOTIDE SEQUENCE [LARGE SCALE GENOMIC DNA]</scope>
    <source>
        <strain evidence="2 3">NEAU-85</strain>
    </source>
</reference>
<feature type="region of interest" description="Disordered" evidence="1">
    <location>
        <begin position="1"/>
        <end position="83"/>
    </location>
</feature>
<accession>A0A3M8LEX4</accession>
<protein>
    <submittedName>
        <fullName evidence="2">Uncharacterized protein</fullName>
    </submittedName>
</protein>
<comment type="caution">
    <text evidence="2">The sequence shown here is derived from an EMBL/GenBank/DDBJ whole genome shotgun (WGS) entry which is preliminary data.</text>
</comment>
<dbReference type="RefSeq" id="WP_123045272.1">
    <property type="nucleotide sequence ID" value="NZ_RDSR01000006.1"/>
</dbReference>
<dbReference type="AlphaFoldDB" id="A0A3M8LEX4"/>
<feature type="compositionally biased region" description="Acidic residues" evidence="1">
    <location>
        <begin position="58"/>
        <end position="83"/>
    </location>
</feature>
<evidence type="ECO:0000313" key="2">
    <source>
        <dbReference type="EMBL" id="RNE64000.1"/>
    </source>
</evidence>
<keyword evidence="3" id="KW-1185">Reference proteome</keyword>